<comment type="caution">
    <text evidence="2">The sequence shown here is derived from an EMBL/GenBank/DDBJ whole genome shotgun (WGS) entry which is preliminary data.</text>
</comment>
<reference evidence="2 3" key="1">
    <citation type="submission" date="2017-09" db="EMBL/GenBank/DDBJ databases">
        <title>Large-scale bioinformatics analysis of Bacillus genomes uncovers conserved roles of natural products in bacterial physiology.</title>
        <authorList>
            <consortium name="Agbiome Team Llc"/>
            <person name="Bleich R.M."/>
            <person name="Grubbs K.J."/>
            <person name="Santa Maria K.C."/>
            <person name="Allen S.E."/>
            <person name="Farag S."/>
            <person name="Shank E.A."/>
            <person name="Bowers A."/>
        </authorList>
    </citation>
    <scope>NUCLEOTIDE SEQUENCE [LARGE SCALE GENOMIC DNA]</scope>
    <source>
        <strain evidence="2 3">AFS096845</strain>
    </source>
</reference>
<organism evidence="2 3">
    <name type="scientific">Bacillus cereus</name>
    <dbReference type="NCBI Taxonomy" id="1396"/>
    <lineage>
        <taxon>Bacteria</taxon>
        <taxon>Bacillati</taxon>
        <taxon>Bacillota</taxon>
        <taxon>Bacilli</taxon>
        <taxon>Bacillales</taxon>
        <taxon>Bacillaceae</taxon>
        <taxon>Bacillus</taxon>
        <taxon>Bacillus cereus group</taxon>
    </lineage>
</organism>
<keyword evidence="2" id="KW-0808">Transferase</keyword>
<dbReference type="SUPFAM" id="SSF56112">
    <property type="entry name" value="Protein kinase-like (PK-like)"/>
    <property type="match status" value="1"/>
</dbReference>
<dbReference type="InterPro" id="IPR002575">
    <property type="entry name" value="Aminoglycoside_PTrfase"/>
</dbReference>
<feature type="domain" description="Aminoglycoside phosphotransferase" evidence="1">
    <location>
        <begin position="121"/>
        <end position="181"/>
    </location>
</feature>
<proteinExistence type="predicted"/>
<dbReference type="Gene3D" id="3.90.1200.10">
    <property type="match status" value="1"/>
</dbReference>
<dbReference type="InterPro" id="IPR011009">
    <property type="entry name" value="Kinase-like_dom_sf"/>
</dbReference>
<dbReference type="EMBL" id="NVLK01000023">
    <property type="protein sequence ID" value="PEC21865.1"/>
    <property type="molecule type" value="Genomic_DNA"/>
</dbReference>
<name>A0A2A7HZ20_BACCE</name>
<evidence type="ECO:0000259" key="1">
    <source>
        <dbReference type="Pfam" id="PF01636"/>
    </source>
</evidence>
<dbReference type="RefSeq" id="WP_097903928.1">
    <property type="nucleotide sequence ID" value="NZ_NVLK01000023.1"/>
</dbReference>
<accession>A0A2A7HZ20</accession>
<evidence type="ECO:0000313" key="3">
    <source>
        <dbReference type="Proteomes" id="UP000220006"/>
    </source>
</evidence>
<protein>
    <submittedName>
        <fullName evidence="2">Aminoglycoside phosphotransferase</fullName>
    </submittedName>
</protein>
<dbReference type="AlphaFoldDB" id="A0A2A7HZ20"/>
<gene>
    <name evidence="2" type="ORF">COM96_11480</name>
</gene>
<sequence>MSDYNKEEKLPGGNVSNVYLSEHTVRREFKEDSTKIHRLLHHLESKGFHHAPKFLGIDEKGREILSFIEGDAGNYPLKDYMRSNDALKEIAKMLRLYHDAVSDFPLSDDWKPMDLTPNNIEVVCHNDFAIYNIIFNQEKPVGIIDFDVAAPGPRLWDIAYTLYTCVPLSRVYYTESGEAVHYDSSQHAGRMKERVKLFAQSYGKSMDEDYLGMVLLRLEGLCTYMKRKAKEGDVNFQRMIDEGHLDHYEKDMKFIREHGKEWI</sequence>
<dbReference type="Pfam" id="PF01636">
    <property type="entry name" value="APH"/>
    <property type="match status" value="1"/>
</dbReference>
<dbReference type="GO" id="GO:0016740">
    <property type="term" value="F:transferase activity"/>
    <property type="evidence" value="ECO:0007669"/>
    <property type="project" value="UniProtKB-KW"/>
</dbReference>
<evidence type="ECO:0000313" key="2">
    <source>
        <dbReference type="EMBL" id="PEC21865.1"/>
    </source>
</evidence>
<dbReference type="Proteomes" id="UP000220006">
    <property type="component" value="Unassembled WGS sequence"/>
</dbReference>